<accession>A0ABT6N8K8</accession>
<dbReference type="Pfam" id="PF00107">
    <property type="entry name" value="ADH_zinc_N"/>
    <property type="match status" value="1"/>
</dbReference>
<dbReference type="Pfam" id="PF08240">
    <property type="entry name" value="ADH_N"/>
    <property type="match status" value="1"/>
</dbReference>
<dbReference type="Proteomes" id="UP001158045">
    <property type="component" value="Unassembled WGS sequence"/>
</dbReference>
<dbReference type="SMART" id="SM00829">
    <property type="entry name" value="PKS_ER"/>
    <property type="match status" value="1"/>
</dbReference>
<dbReference type="SUPFAM" id="SSF50129">
    <property type="entry name" value="GroES-like"/>
    <property type="match status" value="1"/>
</dbReference>
<sequence length="328" mass="35314">MNFKSLRVYLEPTLRIAVETVDETILPDHEVLIEVHYSSLNYKDALSANGNKGVSKNYPHTPGIDVAGIVKDSKSDAWKPGDRVIVTGYDLGMNTYGGFSQYVRVPSDWIVSCPDSLELRDAMCYGTAGFTAALSVEKIVNNITPDAGEILVTGATGGVGTVAIAILSKLGYSVAAATGKATSAAFLQSIGAKTIVSREETNDQTGKALLRSRWAGVIDTVGGNILSTAIKTTQYLGHITCCGNVSSPEFSSSIYPFILKGVTLHGIDSVACPKEHRFKIWEYLSTDWAIPGLYQAVHEVTLDEVPEQLDLMIKGKHQGRTIVNLKNS</sequence>
<dbReference type="Gene3D" id="3.40.50.720">
    <property type="entry name" value="NAD(P)-binding Rossmann-like Domain"/>
    <property type="match status" value="1"/>
</dbReference>
<evidence type="ECO:0000313" key="3">
    <source>
        <dbReference type="Proteomes" id="UP001158045"/>
    </source>
</evidence>
<dbReference type="PANTHER" id="PTHR43677:SF1">
    <property type="entry name" value="ACRYLYL-COA REDUCTASE ACUI-RELATED"/>
    <property type="match status" value="1"/>
</dbReference>
<dbReference type="InterPro" id="IPR014188">
    <property type="entry name" value="Acrylyl-CoA_reductase_AcuI"/>
</dbReference>
<dbReference type="EMBL" id="JARYZI010000001">
    <property type="protein sequence ID" value="MDH8676741.1"/>
    <property type="molecule type" value="Genomic_DNA"/>
</dbReference>
<comment type="caution">
    <text evidence="2">The sequence shown here is derived from an EMBL/GenBank/DDBJ whole genome shotgun (WGS) entry which is preliminary data.</text>
</comment>
<evidence type="ECO:0000259" key="1">
    <source>
        <dbReference type="SMART" id="SM00829"/>
    </source>
</evidence>
<dbReference type="InterPro" id="IPR013149">
    <property type="entry name" value="ADH-like_C"/>
</dbReference>
<dbReference type="CDD" id="cd05280">
    <property type="entry name" value="MDR_yhdh_yhfp"/>
    <property type="match status" value="1"/>
</dbReference>
<protein>
    <submittedName>
        <fullName evidence="2">YhdH/YhfP family quinone oxidoreductase</fullName>
    </submittedName>
</protein>
<dbReference type="PANTHER" id="PTHR43677">
    <property type="entry name" value="SHORT-CHAIN DEHYDROGENASE/REDUCTASE"/>
    <property type="match status" value="1"/>
</dbReference>
<dbReference type="Gene3D" id="3.90.180.10">
    <property type="entry name" value="Medium-chain alcohol dehydrogenases, catalytic domain"/>
    <property type="match status" value="1"/>
</dbReference>
<dbReference type="InterPro" id="IPR051397">
    <property type="entry name" value="Zn-ADH-like_protein"/>
</dbReference>
<organism evidence="2 3">
    <name type="scientific">Fusibacter bizertensis</name>
    <dbReference type="NCBI Taxonomy" id="1488331"/>
    <lineage>
        <taxon>Bacteria</taxon>
        <taxon>Bacillati</taxon>
        <taxon>Bacillota</taxon>
        <taxon>Clostridia</taxon>
        <taxon>Eubacteriales</taxon>
        <taxon>Eubacteriales Family XII. Incertae Sedis</taxon>
        <taxon>Fusibacter</taxon>
    </lineage>
</organism>
<proteinExistence type="predicted"/>
<dbReference type="RefSeq" id="WP_281092539.1">
    <property type="nucleotide sequence ID" value="NZ_JARYZI010000001.1"/>
</dbReference>
<gene>
    <name evidence="2" type="ORF">QE109_01210</name>
</gene>
<dbReference type="InterPro" id="IPR013154">
    <property type="entry name" value="ADH-like_N"/>
</dbReference>
<dbReference type="NCBIfam" id="TIGR02823">
    <property type="entry name" value="oxido_YhdH"/>
    <property type="match status" value="1"/>
</dbReference>
<name>A0ABT6N8K8_9FIRM</name>
<dbReference type="InterPro" id="IPR036291">
    <property type="entry name" value="NAD(P)-bd_dom_sf"/>
</dbReference>
<dbReference type="InterPro" id="IPR020843">
    <property type="entry name" value="ER"/>
</dbReference>
<dbReference type="SUPFAM" id="SSF51735">
    <property type="entry name" value="NAD(P)-binding Rossmann-fold domains"/>
    <property type="match status" value="1"/>
</dbReference>
<feature type="domain" description="Enoyl reductase (ER)" evidence="1">
    <location>
        <begin position="13"/>
        <end position="323"/>
    </location>
</feature>
<reference evidence="2 3" key="1">
    <citation type="submission" date="2023-04" db="EMBL/GenBank/DDBJ databases">
        <title>Fusibacter bizertensis strain WBS, isolated from littoral bottom sediments of the Arctic seas - biochemical and genomic analysis.</title>
        <authorList>
            <person name="Brioukhanov A.L."/>
        </authorList>
    </citation>
    <scope>NUCLEOTIDE SEQUENCE [LARGE SCALE GENOMIC DNA]</scope>
    <source>
        <strain evidence="2 3">WBS</strain>
    </source>
</reference>
<keyword evidence="3" id="KW-1185">Reference proteome</keyword>
<dbReference type="InterPro" id="IPR011032">
    <property type="entry name" value="GroES-like_sf"/>
</dbReference>
<evidence type="ECO:0000313" key="2">
    <source>
        <dbReference type="EMBL" id="MDH8676741.1"/>
    </source>
</evidence>